<dbReference type="AlphaFoldDB" id="M1E899"/>
<keyword evidence="3" id="KW-1003">Cell membrane</keyword>
<keyword evidence="6 7" id="KW-0472">Membrane</keyword>
<protein>
    <submittedName>
        <fullName evidence="8">Chromate transporter</fullName>
    </submittedName>
</protein>
<dbReference type="eggNOG" id="COG2059">
    <property type="taxonomic scope" value="Bacteria"/>
</dbReference>
<keyword evidence="4 7" id="KW-0812">Transmembrane</keyword>
<evidence type="ECO:0000256" key="3">
    <source>
        <dbReference type="ARBA" id="ARBA00022475"/>
    </source>
</evidence>
<gene>
    <name evidence="8" type="ORF">Thena_0710</name>
</gene>
<dbReference type="GO" id="GO:0015109">
    <property type="term" value="F:chromate transmembrane transporter activity"/>
    <property type="evidence" value="ECO:0007669"/>
    <property type="project" value="InterPro"/>
</dbReference>
<evidence type="ECO:0000256" key="7">
    <source>
        <dbReference type="SAM" id="Phobius"/>
    </source>
</evidence>
<sequence length="301" mass="33811">MKRVIDSCPDPLHFLIKCLYLGSTAFGGVAMLPTLRSEFVKKYTCVSDNSFLRGVTLTEFLPGSIISNLIGFIAYRSFGFWYGILSSLAIVFPSILMMIGFAFLYLHGNATIISLIFKGLKPFVVAFFFVAFLQFYKKYIKTGRQLILLLISFIAFLNNAEIIYAFLLSFLFGAFLFRIDVPRARSSSIENLSLKEIIYALFILATMFLTVFFLFPSFFDFCLSLSKISLLAFGGAQSALPLYHKTFVVNNNLLTQNAYLDAVLISQITPGPVLCLSGYIGYVYGGFLVQCLLFCLPFYLL</sequence>
<keyword evidence="5 7" id="KW-1133">Transmembrane helix</keyword>
<dbReference type="EMBL" id="CP002690">
    <property type="protein sequence ID" value="AEE14344.1"/>
    <property type="molecule type" value="Genomic_DNA"/>
</dbReference>
<dbReference type="KEGG" id="tnr:Thena_0710"/>
<evidence type="ECO:0000313" key="8">
    <source>
        <dbReference type="EMBL" id="AEE14344.1"/>
    </source>
</evidence>
<evidence type="ECO:0000256" key="2">
    <source>
        <dbReference type="ARBA" id="ARBA00005262"/>
    </source>
</evidence>
<feature type="transmembrane region" description="Helical" evidence="7">
    <location>
        <begin position="197"/>
        <end position="216"/>
    </location>
</feature>
<comment type="subcellular location">
    <subcellularLocation>
        <location evidence="1">Cell membrane</location>
        <topology evidence="1">Multi-pass membrane protein</topology>
    </subcellularLocation>
</comment>
<dbReference type="PANTHER" id="PTHR43663:SF1">
    <property type="entry name" value="CHROMATE TRANSPORTER"/>
    <property type="match status" value="1"/>
</dbReference>
<dbReference type="InterPro" id="IPR003370">
    <property type="entry name" value="Chromate_transpt"/>
</dbReference>
<organism evidence="8 9">
    <name type="scientific">Thermodesulfobium narugense DSM 14796</name>
    <dbReference type="NCBI Taxonomy" id="747365"/>
    <lineage>
        <taxon>Bacteria</taxon>
        <taxon>Pseudomonadati</taxon>
        <taxon>Thermodesulfobiota</taxon>
        <taxon>Thermodesulfobiia</taxon>
        <taxon>Thermodesulfobiales</taxon>
        <taxon>Thermodesulfobiaceae</taxon>
        <taxon>Thermodesulfobium</taxon>
    </lineage>
</organism>
<name>M1E899_9BACT</name>
<dbReference type="InterPro" id="IPR052518">
    <property type="entry name" value="CHR_Transporter"/>
</dbReference>
<keyword evidence="9" id="KW-1185">Reference proteome</keyword>
<evidence type="ECO:0000256" key="1">
    <source>
        <dbReference type="ARBA" id="ARBA00004651"/>
    </source>
</evidence>
<proteinExistence type="inferred from homology"/>
<dbReference type="Pfam" id="PF02417">
    <property type="entry name" value="Chromate_transp"/>
    <property type="match status" value="2"/>
</dbReference>
<feature type="transmembrane region" description="Helical" evidence="7">
    <location>
        <begin position="147"/>
        <end position="177"/>
    </location>
</feature>
<comment type="similarity">
    <text evidence="2">Belongs to the chromate ion transporter (CHR) (TC 2.A.51) family.</text>
</comment>
<dbReference type="HOGENOM" id="CLU_018106_0_0_9"/>
<dbReference type="OrthoDB" id="9788907at2"/>
<feature type="transmembrane region" description="Helical" evidence="7">
    <location>
        <begin position="279"/>
        <end position="300"/>
    </location>
</feature>
<dbReference type="PANTHER" id="PTHR43663">
    <property type="entry name" value="CHROMATE TRANSPORT PROTEIN-RELATED"/>
    <property type="match status" value="1"/>
</dbReference>
<evidence type="ECO:0000256" key="4">
    <source>
        <dbReference type="ARBA" id="ARBA00022692"/>
    </source>
</evidence>
<evidence type="ECO:0000256" key="5">
    <source>
        <dbReference type="ARBA" id="ARBA00022989"/>
    </source>
</evidence>
<dbReference type="Proteomes" id="UP000011765">
    <property type="component" value="Chromosome"/>
</dbReference>
<accession>M1E899</accession>
<evidence type="ECO:0000313" key="9">
    <source>
        <dbReference type="Proteomes" id="UP000011765"/>
    </source>
</evidence>
<evidence type="ECO:0000256" key="6">
    <source>
        <dbReference type="ARBA" id="ARBA00023136"/>
    </source>
</evidence>
<feature type="transmembrane region" description="Helical" evidence="7">
    <location>
        <begin position="12"/>
        <end position="31"/>
    </location>
</feature>
<feature type="transmembrane region" description="Helical" evidence="7">
    <location>
        <begin position="112"/>
        <end position="135"/>
    </location>
</feature>
<reference evidence="8 9" key="1">
    <citation type="submission" date="2011-04" db="EMBL/GenBank/DDBJ databases">
        <title>The complete genome of Thermodesulfobium narugense DSM 14796.</title>
        <authorList>
            <consortium name="US DOE Joint Genome Institute (JGI-PGF)"/>
            <person name="Lucas S."/>
            <person name="Han J."/>
            <person name="Lapidus A."/>
            <person name="Bruce D."/>
            <person name="Goodwin L."/>
            <person name="Pitluck S."/>
            <person name="Peters L."/>
            <person name="Kyrpides N."/>
            <person name="Mavromatis K."/>
            <person name="Pagani I."/>
            <person name="Ivanova N."/>
            <person name="Ovchinnikova G."/>
            <person name="Zhang X."/>
            <person name="Saunders L."/>
            <person name="Detter J.C."/>
            <person name="Tapia R."/>
            <person name="Han C."/>
            <person name="Land M."/>
            <person name="Hauser L."/>
            <person name="Markowitz V."/>
            <person name="Cheng J.-F."/>
            <person name="Hugenholtz P."/>
            <person name="Woyke T."/>
            <person name="Wu D."/>
            <person name="Spring S."/>
            <person name="Schroeder M."/>
            <person name="Brambilla E."/>
            <person name="Klenk H.-P."/>
            <person name="Eisen J.A."/>
        </authorList>
    </citation>
    <scope>NUCLEOTIDE SEQUENCE [LARGE SCALE GENOMIC DNA]</scope>
    <source>
        <strain evidence="8 9">DSM 14796</strain>
    </source>
</reference>
<dbReference type="STRING" id="747365.Thena_0710"/>
<feature type="transmembrane region" description="Helical" evidence="7">
    <location>
        <begin position="51"/>
        <end position="73"/>
    </location>
</feature>
<dbReference type="GO" id="GO:0005886">
    <property type="term" value="C:plasma membrane"/>
    <property type="evidence" value="ECO:0007669"/>
    <property type="project" value="UniProtKB-SubCell"/>
</dbReference>
<feature type="transmembrane region" description="Helical" evidence="7">
    <location>
        <begin position="80"/>
        <end position="106"/>
    </location>
</feature>